<organism evidence="1">
    <name type="scientific">marine sediment metagenome</name>
    <dbReference type="NCBI Taxonomy" id="412755"/>
    <lineage>
        <taxon>unclassified sequences</taxon>
        <taxon>metagenomes</taxon>
        <taxon>ecological metagenomes</taxon>
    </lineage>
</organism>
<proteinExistence type="predicted"/>
<dbReference type="EMBL" id="LAZR01028867">
    <property type="protein sequence ID" value="KKL61281.1"/>
    <property type="molecule type" value="Genomic_DNA"/>
</dbReference>
<name>A0A0F9E528_9ZZZZ</name>
<dbReference type="AlphaFoldDB" id="A0A0F9E528"/>
<sequence>MKIVYINKDNGRAYNKLPDGSYLSYAFDPKGLYDETMICWFDEDEMEAYSQGTLDPAGSAGLMLRDSLLDHGFDPKISSGGYNGA</sequence>
<evidence type="ECO:0000313" key="1">
    <source>
        <dbReference type="EMBL" id="KKL61281.1"/>
    </source>
</evidence>
<reference evidence="1" key="1">
    <citation type="journal article" date="2015" name="Nature">
        <title>Complex archaea that bridge the gap between prokaryotes and eukaryotes.</title>
        <authorList>
            <person name="Spang A."/>
            <person name="Saw J.H."/>
            <person name="Jorgensen S.L."/>
            <person name="Zaremba-Niedzwiedzka K."/>
            <person name="Martijn J."/>
            <person name="Lind A.E."/>
            <person name="van Eijk R."/>
            <person name="Schleper C."/>
            <person name="Guy L."/>
            <person name="Ettema T.J."/>
        </authorList>
    </citation>
    <scope>NUCLEOTIDE SEQUENCE</scope>
</reference>
<comment type="caution">
    <text evidence="1">The sequence shown here is derived from an EMBL/GenBank/DDBJ whole genome shotgun (WGS) entry which is preliminary data.</text>
</comment>
<accession>A0A0F9E528</accession>
<protein>
    <submittedName>
        <fullName evidence="1">Uncharacterized protein</fullName>
    </submittedName>
</protein>
<gene>
    <name evidence="1" type="ORF">LCGC14_2196890</name>
</gene>